<dbReference type="Pfam" id="PF02900">
    <property type="entry name" value="LigB"/>
    <property type="match status" value="1"/>
</dbReference>
<evidence type="ECO:0000256" key="4">
    <source>
        <dbReference type="ARBA" id="ARBA00022833"/>
    </source>
</evidence>
<comment type="cofactor">
    <cofactor evidence="1">
        <name>Zn(2+)</name>
        <dbReference type="ChEBI" id="CHEBI:29105"/>
    </cofactor>
</comment>
<evidence type="ECO:0000256" key="3">
    <source>
        <dbReference type="ARBA" id="ARBA00022723"/>
    </source>
</evidence>
<evidence type="ECO:0000256" key="1">
    <source>
        <dbReference type="ARBA" id="ARBA00001947"/>
    </source>
</evidence>
<evidence type="ECO:0000256" key="5">
    <source>
        <dbReference type="ARBA" id="ARBA00023002"/>
    </source>
</evidence>
<dbReference type="GO" id="GO:0008198">
    <property type="term" value="F:ferrous iron binding"/>
    <property type="evidence" value="ECO:0007669"/>
    <property type="project" value="InterPro"/>
</dbReference>
<reference evidence="7 8" key="1">
    <citation type="submission" date="2020-07" db="EMBL/GenBank/DDBJ databases">
        <title>Halieaceae bacterium, F7430, whole genome shotgun sequencing project.</title>
        <authorList>
            <person name="Jiang S."/>
            <person name="Liu Z.W."/>
            <person name="Du Z.J."/>
        </authorList>
    </citation>
    <scope>NUCLEOTIDE SEQUENCE [LARGE SCALE GENOMIC DNA]</scope>
    <source>
        <strain evidence="7 8">F7430</strain>
    </source>
</reference>
<dbReference type="CDD" id="cd07363">
    <property type="entry name" value="45_DOPA_Dioxygenase"/>
    <property type="match status" value="1"/>
</dbReference>
<feature type="domain" description="Extradiol ring-cleavage dioxygenase class III enzyme subunit B" evidence="6">
    <location>
        <begin position="32"/>
        <end position="246"/>
    </location>
</feature>
<name>A0A7W2YI93_9GAMM</name>
<evidence type="ECO:0000313" key="8">
    <source>
        <dbReference type="Proteomes" id="UP000539350"/>
    </source>
</evidence>
<proteinExistence type="inferred from homology"/>
<dbReference type="RefSeq" id="WP_182169076.1">
    <property type="nucleotide sequence ID" value="NZ_JACFXU010000013.1"/>
</dbReference>
<accession>A0A7W2YI93</accession>
<comment type="similarity">
    <text evidence="2">Belongs to the DODA-type extradiol aromatic ring-opening dioxygenase family.</text>
</comment>
<dbReference type="InterPro" id="IPR014436">
    <property type="entry name" value="Extradiol_dOase_DODA"/>
</dbReference>
<evidence type="ECO:0000313" key="7">
    <source>
        <dbReference type="EMBL" id="MBA6412266.1"/>
    </source>
</evidence>
<dbReference type="GO" id="GO:0016702">
    <property type="term" value="F:oxidoreductase activity, acting on single donors with incorporation of molecular oxygen, incorporation of two atoms of oxygen"/>
    <property type="evidence" value="ECO:0007669"/>
    <property type="project" value="UniProtKB-ARBA"/>
</dbReference>
<organism evidence="7 8">
    <name type="scientific">Sediminihaliea albiluteola</name>
    <dbReference type="NCBI Taxonomy" id="2758564"/>
    <lineage>
        <taxon>Bacteria</taxon>
        <taxon>Pseudomonadati</taxon>
        <taxon>Pseudomonadota</taxon>
        <taxon>Gammaproteobacteria</taxon>
        <taxon>Cellvibrionales</taxon>
        <taxon>Halieaceae</taxon>
        <taxon>Sediminihaliea</taxon>
    </lineage>
</organism>
<dbReference type="Proteomes" id="UP000539350">
    <property type="component" value="Unassembled WGS sequence"/>
</dbReference>
<dbReference type="PANTHER" id="PTHR30096">
    <property type="entry name" value="4,5-DOPA DIOXYGENASE EXTRADIOL-LIKE PROTEIN"/>
    <property type="match status" value="1"/>
</dbReference>
<evidence type="ECO:0000256" key="2">
    <source>
        <dbReference type="ARBA" id="ARBA00007581"/>
    </source>
</evidence>
<keyword evidence="8" id="KW-1185">Reference proteome</keyword>
<dbReference type="PIRSF" id="PIRSF006157">
    <property type="entry name" value="Doxgns_DODA"/>
    <property type="match status" value="1"/>
</dbReference>
<dbReference type="PANTHER" id="PTHR30096:SF0">
    <property type="entry name" value="4,5-DOPA DIOXYGENASE EXTRADIOL-LIKE PROTEIN"/>
    <property type="match status" value="1"/>
</dbReference>
<dbReference type="GO" id="GO:0008270">
    <property type="term" value="F:zinc ion binding"/>
    <property type="evidence" value="ECO:0007669"/>
    <property type="project" value="InterPro"/>
</dbReference>
<evidence type="ECO:0000259" key="6">
    <source>
        <dbReference type="Pfam" id="PF02900"/>
    </source>
</evidence>
<comment type="caution">
    <text evidence="7">The sequence shown here is derived from an EMBL/GenBank/DDBJ whole genome shotgun (WGS) entry which is preliminary data.</text>
</comment>
<keyword evidence="4" id="KW-0862">Zinc</keyword>
<gene>
    <name evidence="7" type="ORF">H2508_03995</name>
</gene>
<keyword evidence="3" id="KW-0479">Metal-binding</keyword>
<dbReference type="SUPFAM" id="SSF53213">
    <property type="entry name" value="LigB-like"/>
    <property type="match status" value="1"/>
</dbReference>
<protein>
    <submittedName>
        <fullName evidence="7">Dioxygenase</fullName>
    </submittedName>
</protein>
<dbReference type="Gene3D" id="3.40.830.10">
    <property type="entry name" value="LigB-like"/>
    <property type="match status" value="1"/>
</dbReference>
<dbReference type="AlphaFoldDB" id="A0A7W2YI93"/>
<sequence length="267" mass="29672">MSERSLRSLYISHGGGPLPLMGDPAHMELVATLKQLAANMPRPEAIIVVSAHWEADVATVLEASAPPLYYDYSGFPPETYSISYPVAGHPELAAEVRQCLAAEGLAPAADSERGFDHGLFIPLKIMYPDASIPCIQLSLLRSMDPAAHIRMGKALARLERPNVLLLGSGSSFHNLQAYFGKPDPDIYQRNQAFENWLVETLGEQSMDETEREQRLVQWSTAPHARYCHPREEHLLPLHVCYGASASAASAVYRFNMLRMLGSCYYWE</sequence>
<dbReference type="InterPro" id="IPR004183">
    <property type="entry name" value="Xdiol_dOase_suB"/>
</dbReference>
<dbReference type="EMBL" id="JACFXU010000013">
    <property type="protein sequence ID" value="MBA6412266.1"/>
    <property type="molecule type" value="Genomic_DNA"/>
</dbReference>
<keyword evidence="5" id="KW-0560">Oxidoreductase</keyword>
<keyword evidence="7" id="KW-0223">Dioxygenase</keyword>